<evidence type="ECO:0000313" key="3">
    <source>
        <dbReference type="EMBL" id="RCK78108.1"/>
    </source>
</evidence>
<dbReference type="PANTHER" id="PTHR46546:SF4">
    <property type="entry name" value="SHEWANELLA-LIKE PROTEIN PHOSPHATASE 1"/>
    <property type="match status" value="1"/>
</dbReference>
<feature type="domain" description="Calcineurin-like phosphoesterase" evidence="2">
    <location>
        <begin position="42"/>
        <end position="260"/>
    </location>
</feature>
<sequence>MMLRRRLPVFVLWLLLCLVLPGQARDWAKDPPFIDIRFAPLVAAIGDIHGAWPEFVASLKAVGMARPRPGPERALQWTGGTGLLILTGDYGDRGEYTREVYDAIIDLEAQAAQAGGRVIALLGNHEALLLNGTVEKWAKTLKPPKKQHYQNTIDSFTRAGLDFHEVISPKGRYGSWIRRRPLFAIVNGWLFIHGGVRDPATTRSELAADFRDALDAEAWSGPFFMGEKDVLWFREWWNDDLLVQRNLKLLGVSGIVFGHTIGAMGQEGRINLKNGKLIGIDVGMCPVFGKSAGAGLVITATPKGRMTFEARYADHPPVELLTTTIAVPAATGLAPTGTTGSPVPRRPWRRP</sequence>
<dbReference type="PANTHER" id="PTHR46546">
    <property type="entry name" value="SHEWANELLA-LIKE PROTEIN PHOSPHATASE 1"/>
    <property type="match status" value="1"/>
</dbReference>
<accession>A0A367ZJ92</accession>
<feature type="region of interest" description="Disordered" evidence="1">
    <location>
        <begin position="331"/>
        <end position="351"/>
    </location>
</feature>
<evidence type="ECO:0000313" key="4">
    <source>
        <dbReference type="Proteomes" id="UP000252355"/>
    </source>
</evidence>
<dbReference type="Proteomes" id="UP000252355">
    <property type="component" value="Unassembled WGS sequence"/>
</dbReference>
<evidence type="ECO:0000256" key="1">
    <source>
        <dbReference type="SAM" id="MobiDB-lite"/>
    </source>
</evidence>
<dbReference type="InterPro" id="IPR004843">
    <property type="entry name" value="Calcineurin-like_PHP"/>
</dbReference>
<organism evidence="3 4">
    <name type="scientific">Candidatus Ozemobacter sibiricus</name>
    <dbReference type="NCBI Taxonomy" id="2268124"/>
    <lineage>
        <taxon>Bacteria</taxon>
        <taxon>Candidatus Ozemobacteria</taxon>
        <taxon>Candidatus Ozemobacterales</taxon>
        <taxon>Candidatus Ozemobacteraceae</taxon>
        <taxon>Candidatus Ozemobacter</taxon>
    </lineage>
</organism>
<proteinExistence type="predicted"/>
<reference evidence="3 4" key="1">
    <citation type="submission" date="2018-05" db="EMBL/GenBank/DDBJ databases">
        <title>A metagenomic window into the 2 km-deep terrestrial subsurface aquifer revealed taxonomically and functionally diverse microbial community comprising novel uncultured bacterial lineages.</title>
        <authorList>
            <person name="Kadnikov V.V."/>
            <person name="Mardanov A.V."/>
            <person name="Beletsky A.V."/>
            <person name="Banks D."/>
            <person name="Pimenov N.V."/>
            <person name="Frank Y.A."/>
            <person name="Karnachuk O.V."/>
            <person name="Ravin N.V."/>
        </authorList>
    </citation>
    <scope>NUCLEOTIDE SEQUENCE [LARGE SCALE GENOMIC DNA]</scope>
    <source>
        <strain evidence="3">BY5</strain>
    </source>
</reference>
<dbReference type="SUPFAM" id="SSF56300">
    <property type="entry name" value="Metallo-dependent phosphatases"/>
    <property type="match status" value="1"/>
</dbReference>
<dbReference type="InterPro" id="IPR029052">
    <property type="entry name" value="Metallo-depent_PP-like"/>
</dbReference>
<gene>
    <name evidence="3" type="ORF">OZSIB_1757</name>
</gene>
<dbReference type="GO" id="GO:0016787">
    <property type="term" value="F:hydrolase activity"/>
    <property type="evidence" value="ECO:0007669"/>
    <property type="project" value="InterPro"/>
</dbReference>
<dbReference type="Gene3D" id="3.60.21.10">
    <property type="match status" value="1"/>
</dbReference>
<comment type="caution">
    <text evidence="3">The sequence shown here is derived from an EMBL/GenBank/DDBJ whole genome shotgun (WGS) entry which is preliminary data.</text>
</comment>
<feature type="compositionally biased region" description="Low complexity" evidence="1">
    <location>
        <begin position="331"/>
        <end position="342"/>
    </location>
</feature>
<dbReference type="AlphaFoldDB" id="A0A367ZJ92"/>
<protein>
    <submittedName>
        <fullName evidence="3">Protein-tyrosine-phosphatase</fullName>
    </submittedName>
</protein>
<dbReference type="Pfam" id="PF00149">
    <property type="entry name" value="Metallophos"/>
    <property type="match status" value="1"/>
</dbReference>
<evidence type="ECO:0000259" key="2">
    <source>
        <dbReference type="Pfam" id="PF00149"/>
    </source>
</evidence>
<dbReference type="EMBL" id="QOQW01000027">
    <property type="protein sequence ID" value="RCK78108.1"/>
    <property type="molecule type" value="Genomic_DNA"/>
</dbReference>
<name>A0A367ZJ92_9BACT</name>